<dbReference type="SMART" id="SM00458">
    <property type="entry name" value="RICIN"/>
    <property type="match status" value="1"/>
</dbReference>
<dbReference type="PROSITE" id="PS51092">
    <property type="entry name" value="FN2_2"/>
    <property type="match status" value="1"/>
</dbReference>
<keyword evidence="9" id="KW-0967">Endosome</keyword>
<evidence type="ECO:0000256" key="6">
    <source>
        <dbReference type="ARBA" id="ARBA00022729"/>
    </source>
</evidence>
<dbReference type="InterPro" id="IPR013806">
    <property type="entry name" value="Kringle-like"/>
</dbReference>
<dbReference type="InterPro" id="IPR016187">
    <property type="entry name" value="CTDL_fold"/>
</dbReference>
<dbReference type="FunFam" id="3.10.100.10:FF:000031">
    <property type="entry name" value="macrophage mannose receptor 1"/>
    <property type="match status" value="1"/>
</dbReference>
<reference evidence="21" key="2">
    <citation type="submission" date="2025-08" db="UniProtKB">
        <authorList>
            <consortium name="Ensembl"/>
        </authorList>
    </citation>
    <scope>IDENTIFICATION</scope>
</reference>
<feature type="transmembrane region" description="Helical" evidence="18">
    <location>
        <begin position="1428"/>
        <end position="1450"/>
    </location>
</feature>
<dbReference type="Gene3D" id="3.10.100.10">
    <property type="entry name" value="Mannose-Binding Protein A, subunit A"/>
    <property type="match status" value="8"/>
</dbReference>
<evidence type="ECO:0000256" key="18">
    <source>
        <dbReference type="SAM" id="Phobius"/>
    </source>
</evidence>
<organism evidence="21 22">
    <name type="scientific">Gasterosteus aculeatus aculeatus</name>
    <name type="common">three-spined stickleback</name>
    <dbReference type="NCBI Taxonomy" id="481459"/>
    <lineage>
        <taxon>Eukaryota</taxon>
        <taxon>Metazoa</taxon>
        <taxon>Chordata</taxon>
        <taxon>Craniata</taxon>
        <taxon>Vertebrata</taxon>
        <taxon>Euteleostomi</taxon>
        <taxon>Actinopterygii</taxon>
        <taxon>Neopterygii</taxon>
        <taxon>Teleostei</taxon>
        <taxon>Neoteleostei</taxon>
        <taxon>Acanthomorphata</taxon>
        <taxon>Eupercaria</taxon>
        <taxon>Perciformes</taxon>
        <taxon>Cottioidei</taxon>
        <taxon>Gasterosteales</taxon>
        <taxon>Gasterosteidae</taxon>
        <taxon>Gasterosteus</taxon>
    </lineage>
</organism>
<dbReference type="CDD" id="cd23407">
    <property type="entry name" value="beta-trefoil_Ricin_MRC1"/>
    <property type="match status" value="1"/>
</dbReference>
<dbReference type="InterPro" id="IPR050111">
    <property type="entry name" value="C-type_lectin/snaclec_domain"/>
</dbReference>
<dbReference type="PROSITE" id="PS00615">
    <property type="entry name" value="C_TYPE_LECTIN_1"/>
    <property type="match status" value="4"/>
</dbReference>
<evidence type="ECO:0000259" key="20">
    <source>
        <dbReference type="PROSITE" id="PS51092"/>
    </source>
</evidence>
<keyword evidence="13 17" id="KW-1015">Disulfide bond</keyword>
<dbReference type="SUPFAM" id="SSF50370">
    <property type="entry name" value="Ricin B-like lectins"/>
    <property type="match status" value="1"/>
</dbReference>
<keyword evidence="22" id="KW-1185">Reference proteome</keyword>
<protein>
    <recommendedName>
        <fullName evidence="16">Macrophage mannose receptor 1</fullName>
    </recommendedName>
</protein>
<keyword evidence="14" id="KW-0675">Receptor</keyword>
<evidence type="ECO:0000256" key="3">
    <source>
        <dbReference type="ARBA" id="ARBA00022475"/>
    </source>
</evidence>
<keyword evidence="10" id="KW-0106">Calcium</keyword>
<dbReference type="SUPFAM" id="SSF57440">
    <property type="entry name" value="Kringle-like"/>
    <property type="match status" value="1"/>
</dbReference>
<dbReference type="SMART" id="SM00034">
    <property type="entry name" value="CLECT"/>
    <property type="match status" value="8"/>
</dbReference>
<dbReference type="InterPro" id="IPR000562">
    <property type="entry name" value="FN_type2_dom"/>
</dbReference>
<dbReference type="InterPro" id="IPR016186">
    <property type="entry name" value="C-type_lectin-like/link_sf"/>
</dbReference>
<keyword evidence="7" id="KW-0430">Lectin</keyword>
<dbReference type="FunFam" id="2.80.10.50:FF:000032">
    <property type="entry name" value="macrophage mannose receptor 1"/>
    <property type="match status" value="1"/>
</dbReference>
<keyword evidence="11 18" id="KW-1133">Transmembrane helix</keyword>
<evidence type="ECO:0000256" key="17">
    <source>
        <dbReference type="PROSITE-ProRule" id="PRU00479"/>
    </source>
</evidence>
<feature type="domain" description="C-type lectin" evidence="19">
    <location>
        <begin position="997"/>
        <end position="1126"/>
    </location>
</feature>
<dbReference type="GeneTree" id="ENSGT01050000244842"/>
<sequence length="1493" mass="167888">MTNRSSACDRKPIGGIKGGKHRVSVSLSLLNTHLSAHQTTSFITGKLFHDHIHTSRIMSPCSHVAVVLGLLHVLCVTADIDSGSFLIFNENHNKCMKVESATSMTVAPCDPHAKNQQFRWASESRILSLSLKLCMGATQIKDWVKVLLFECDESSNLQHWQCKNETLFGLKDQDLHLNWGNKNERNIMIYKGSGLWSRWRIFGTQEDLCSKGFQEVFTIGGNAFGGPCQFPFKFQEKWYAECTKDGRTDGQLWCATERDYDKAKKWGFCPNTASSGWDNDPVTGVQYQRNLGSVLTWSQARKSCQQQGADLLSIVELHEQSYISGLIDTLGTSLWIGLNSLDFESGWQWSNGNPFRYLNWAPGHPSSEPGLTCATLNAAKASKWESNVCTKKLGYICRKGNSTSLPPPPNKDQPSFCPSHWVPYGGNCYYLQRKKEMWKDALAACHKDGGDLASIHNIEEQSFILSQSGYLPTDVLWVGLNDLKNQLLFEWSDQSHVTFTQWQTDEPSHHAGLQEDCVVIRGKDARWADRMCEKTYGYICKKKASTRPAEGAQEEANPGCKLGSIRFGSYCYNVGSETKTSDEAKRACSAAGAHLVDVADRYENAFLISLVGLRPEKYFWTGLSNTDDIHTFKWNTRRKVTFTHFNVDMPDRNQGCVAMTTGVFAGLWDVVSCSNKEKYICKKPAEGVPVTTVPPTTIPLSCPPGWTPAGKRSVCFKVYKKSTAEKKSWQEAQDFCKDIGGQLMSVHTEEDLSNARLQSGDPAWIGLRLGTNAAFEWVDGSPFGFSNWDFGEPNNHNDNEHCAEVRSYYGRHWNDAFCENYKDWICQIGKGVTPKPEPVLVETVYNTTEDGWFIYNDTQYLVNEDDLDMESARDVCRKSFGDLAVITGESERKFLWKLIAKGDKGQYFIGMTVNLDKSFSWVDGTPVSYTSWENNEPNFANNDEHCVTTYRGSGRWNDINCGMEHPSICKRSSNFINATMAPTLVPKGGCAPDWLAFQGKCYKIVMGEDNNSWQDARKYCINQGGNLVSITKEREQAFLTTQMLGYNGNLWIGMNDINWEKHFVWTDGKAISYTNWAKGQPTSVPDGGYSFEMETFDCVITVGSSSKMTGLWKVEDCESKHGFICKRNIDSQIEVPATTVLPKAFQKLGNDSYKLVTQKMKWDEARRQCLADDADLASVLNPVDQAYLTLHISKHNEPVWIGLNSNETGGRFKWIDNWLLLYAKWGTDEPKNNYGCVYVDVDKTWKTAPCTNNYYSLCKRSPVVAPPEPPQMPGNCPEPKKQITWIPFRGHCYFFRSSAVNKWGHASVECLKMGASLVSIEDPQESLFIQQNLQLLHDEAKSFWIGLYKTDEGGWMWIDNNVVDYANWRSGMPNKGSCVYINSEDGRWVTHNCERYKSYICKTAKVIAPTEKPPSVAQVVKEASHGSAGITVAVVLAVIAVVGIGAFLLFRRRTAITVLGESTFDNKLYFNNPIRALVDTKGLVSNMEQNEQA</sequence>
<dbReference type="GO" id="GO:0005537">
    <property type="term" value="F:D-mannose binding"/>
    <property type="evidence" value="ECO:0007669"/>
    <property type="project" value="UniProtKB-ARBA"/>
</dbReference>
<name>A0AAQ4PJK6_GASAC</name>
<dbReference type="InterPro" id="IPR018378">
    <property type="entry name" value="C-type_lectin_CS"/>
</dbReference>
<dbReference type="Proteomes" id="UP000007635">
    <property type="component" value="Chromosome XXI"/>
</dbReference>
<evidence type="ECO:0000256" key="7">
    <source>
        <dbReference type="ARBA" id="ARBA00022734"/>
    </source>
</evidence>
<dbReference type="SUPFAM" id="SSF56436">
    <property type="entry name" value="C-type lectin-like"/>
    <property type="match status" value="8"/>
</dbReference>
<dbReference type="FunFam" id="3.10.100.10:FF:000027">
    <property type="entry name" value="Mannose receptor, C type 1"/>
    <property type="match status" value="1"/>
</dbReference>
<feature type="domain" description="C-type lectin" evidence="19">
    <location>
        <begin position="296"/>
        <end position="398"/>
    </location>
</feature>
<evidence type="ECO:0000256" key="8">
    <source>
        <dbReference type="ARBA" id="ARBA00022737"/>
    </source>
</evidence>
<dbReference type="PROSITE" id="PS00023">
    <property type="entry name" value="FN2_1"/>
    <property type="match status" value="1"/>
</dbReference>
<evidence type="ECO:0000259" key="19">
    <source>
        <dbReference type="PROSITE" id="PS50041"/>
    </source>
</evidence>
<dbReference type="Pfam" id="PF00059">
    <property type="entry name" value="Lectin_C"/>
    <property type="match status" value="8"/>
</dbReference>
<keyword evidence="4" id="KW-0254">Endocytosis</keyword>
<dbReference type="GO" id="GO:0010008">
    <property type="term" value="C:endosome membrane"/>
    <property type="evidence" value="ECO:0007669"/>
    <property type="project" value="UniProtKB-SubCell"/>
</dbReference>
<feature type="domain" description="C-type lectin" evidence="19">
    <location>
        <begin position="711"/>
        <end position="827"/>
    </location>
</feature>
<keyword evidence="8" id="KW-0677">Repeat</keyword>
<evidence type="ECO:0000256" key="9">
    <source>
        <dbReference type="ARBA" id="ARBA00022753"/>
    </source>
</evidence>
<accession>A0AAQ4PJK6</accession>
<dbReference type="Pfam" id="PF00040">
    <property type="entry name" value="fn2"/>
    <property type="match status" value="1"/>
</dbReference>
<dbReference type="FunFam" id="3.10.100.10:FF:000025">
    <property type="entry name" value="Mannose receptor C-type 1"/>
    <property type="match status" value="1"/>
</dbReference>
<evidence type="ECO:0000256" key="15">
    <source>
        <dbReference type="ARBA" id="ARBA00023180"/>
    </source>
</evidence>
<dbReference type="InterPro" id="IPR036943">
    <property type="entry name" value="FN_type2_sf"/>
</dbReference>
<evidence type="ECO:0000256" key="10">
    <source>
        <dbReference type="ARBA" id="ARBA00022837"/>
    </source>
</evidence>
<dbReference type="FunFam" id="3.10.100.10:FF:000014">
    <property type="entry name" value="Macrophage mannose receptor 1"/>
    <property type="match status" value="1"/>
</dbReference>
<dbReference type="InterPro" id="IPR001304">
    <property type="entry name" value="C-type_lectin-like"/>
</dbReference>
<dbReference type="Gene3D" id="2.80.10.50">
    <property type="match status" value="1"/>
</dbReference>
<dbReference type="PRINTS" id="PR00013">
    <property type="entry name" value="FNTYPEII"/>
</dbReference>
<keyword evidence="3" id="KW-1003">Cell membrane</keyword>
<feature type="disulfide bond" evidence="17">
    <location>
        <begin position="242"/>
        <end position="269"/>
    </location>
</feature>
<dbReference type="PROSITE" id="PS50231">
    <property type="entry name" value="RICIN_B_LECTIN"/>
    <property type="match status" value="1"/>
</dbReference>
<dbReference type="InterPro" id="IPR035992">
    <property type="entry name" value="Ricin_B-like_lectins"/>
</dbReference>
<keyword evidence="5 18" id="KW-0812">Transmembrane</keyword>
<dbReference type="FunFam" id="3.10.100.10:FF:000023">
    <property type="entry name" value="Macrophage mannose receptor 1"/>
    <property type="match status" value="1"/>
</dbReference>
<evidence type="ECO:0000256" key="12">
    <source>
        <dbReference type="ARBA" id="ARBA00023136"/>
    </source>
</evidence>
<evidence type="ECO:0000256" key="2">
    <source>
        <dbReference type="ARBA" id="ARBA00004530"/>
    </source>
</evidence>
<keyword evidence="6" id="KW-0732">Signal</keyword>
<evidence type="ECO:0000256" key="11">
    <source>
        <dbReference type="ARBA" id="ARBA00022989"/>
    </source>
</evidence>
<feature type="disulfide bond" evidence="17">
    <location>
        <begin position="228"/>
        <end position="254"/>
    </location>
</feature>
<evidence type="ECO:0000256" key="14">
    <source>
        <dbReference type="ARBA" id="ARBA00023170"/>
    </source>
</evidence>
<dbReference type="PANTHER" id="PTHR22803">
    <property type="entry name" value="MANNOSE, PHOSPHOLIPASE, LECTIN RECEPTOR RELATED"/>
    <property type="match status" value="1"/>
</dbReference>
<evidence type="ECO:0000313" key="21">
    <source>
        <dbReference type="Ensembl" id="ENSGACP00000037971.1"/>
    </source>
</evidence>
<keyword evidence="12 18" id="KW-0472">Membrane</keyword>
<feature type="domain" description="C-type lectin" evidence="19">
    <location>
        <begin position="855"/>
        <end position="970"/>
    </location>
</feature>
<comment type="subcellular location">
    <subcellularLocation>
        <location evidence="1">Cell membrane</location>
        <topology evidence="1">Single-pass type I membrane protein</topology>
    </subcellularLocation>
    <subcellularLocation>
        <location evidence="2">Endosome membrane</location>
        <topology evidence="2">Single-pass type I membrane protein</topology>
    </subcellularLocation>
</comment>
<feature type="domain" description="C-type lectin" evidence="19">
    <location>
        <begin position="567"/>
        <end position="682"/>
    </location>
</feature>
<dbReference type="CDD" id="cd00062">
    <property type="entry name" value="FN2"/>
    <property type="match status" value="1"/>
</dbReference>
<dbReference type="Pfam" id="PF24562">
    <property type="entry name" value="CysR_MRC2_N"/>
    <property type="match status" value="1"/>
</dbReference>
<dbReference type="FunFam" id="3.10.100.10:FF:000016">
    <property type="entry name" value="macrophage mannose receptor 1"/>
    <property type="match status" value="1"/>
</dbReference>
<dbReference type="FunFam" id="2.10.10.10:FF:000001">
    <property type="entry name" value="Fibronectin 1a isoform 1"/>
    <property type="match status" value="1"/>
</dbReference>
<dbReference type="FunFam" id="3.10.100.10:FF:000030">
    <property type="entry name" value="Mannose receptor C-type 1"/>
    <property type="match status" value="1"/>
</dbReference>
<evidence type="ECO:0000256" key="13">
    <source>
        <dbReference type="ARBA" id="ARBA00023157"/>
    </source>
</evidence>
<evidence type="ECO:0000313" key="22">
    <source>
        <dbReference type="Proteomes" id="UP000007635"/>
    </source>
</evidence>
<dbReference type="SMART" id="SM00059">
    <property type="entry name" value="FN2"/>
    <property type="match status" value="1"/>
</dbReference>
<evidence type="ECO:0000256" key="16">
    <source>
        <dbReference type="ARBA" id="ARBA00071860"/>
    </source>
</evidence>
<evidence type="ECO:0000256" key="4">
    <source>
        <dbReference type="ARBA" id="ARBA00022583"/>
    </source>
</evidence>
<keyword evidence="15" id="KW-0325">Glycoprotein</keyword>
<dbReference type="GO" id="GO:0005886">
    <property type="term" value="C:plasma membrane"/>
    <property type="evidence" value="ECO:0007669"/>
    <property type="project" value="UniProtKB-SubCell"/>
</dbReference>
<feature type="domain" description="C-type lectin" evidence="19">
    <location>
        <begin position="424"/>
        <end position="541"/>
    </location>
</feature>
<evidence type="ECO:0000256" key="1">
    <source>
        <dbReference type="ARBA" id="ARBA00004251"/>
    </source>
</evidence>
<dbReference type="GO" id="GO:0006897">
    <property type="term" value="P:endocytosis"/>
    <property type="evidence" value="ECO:0007669"/>
    <property type="project" value="UniProtKB-KW"/>
</dbReference>
<reference evidence="21" key="3">
    <citation type="submission" date="2025-09" db="UniProtKB">
        <authorList>
            <consortium name="Ensembl"/>
        </authorList>
    </citation>
    <scope>IDENTIFICATION</scope>
</reference>
<evidence type="ECO:0000256" key="5">
    <source>
        <dbReference type="ARBA" id="ARBA00022692"/>
    </source>
</evidence>
<dbReference type="Gene3D" id="2.10.10.10">
    <property type="entry name" value="Fibronectin, type II, collagen-binding"/>
    <property type="match status" value="1"/>
</dbReference>
<proteinExistence type="predicted"/>
<dbReference type="CDD" id="cd00037">
    <property type="entry name" value="CLECT"/>
    <property type="match status" value="8"/>
</dbReference>
<feature type="domain" description="Fibronectin type-II" evidence="20">
    <location>
        <begin position="223"/>
        <end position="271"/>
    </location>
</feature>
<feature type="domain" description="C-type lectin" evidence="19">
    <location>
        <begin position="1288"/>
        <end position="1402"/>
    </location>
</feature>
<dbReference type="InterPro" id="IPR000772">
    <property type="entry name" value="Ricin_B_lectin"/>
</dbReference>
<dbReference type="Ensembl" id="ENSGACT00000057492.1">
    <property type="protein sequence ID" value="ENSGACP00000037971.1"/>
    <property type="gene ID" value="ENSGACG00000004079.2"/>
</dbReference>
<feature type="domain" description="C-type lectin" evidence="19">
    <location>
        <begin position="1148"/>
        <end position="1259"/>
    </location>
</feature>
<dbReference type="PROSITE" id="PS50041">
    <property type="entry name" value="C_TYPE_LECTIN_2"/>
    <property type="match status" value="8"/>
</dbReference>
<reference evidence="21 22" key="1">
    <citation type="journal article" date="2021" name="G3 (Bethesda)">
        <title>Improved contiguity of the threespine stickleback genome using long-read sequencing.</title>
        <authorList>
            <person name="Nath S."/>
            <person name="Shaw D.E."/>
            <person name="White M.A."/>
        </authorList>
    </citation>
    <scope>NUCLEOTIDE SEQUENCE [LARGE SCALE GENOMIC DNA]</scope>
    <source>
        <strain evidence="21 22">Lake Benthic</strain>
    </source>
</reference>